<evidence type="ECO:0000256" key="1">
    <source>
        <dbReference type="ARBA" id="ARBA00004141"/>
    </source>
</evidence>
<comment type="subcellular location">
    <subcellularLocation>
        <location evidence="1">Membrane</location>
        <topology evidence="1">Multi-pass membrane protein</topology>
    </subcellularLocation>
</comment>
<feature type="transmembrane region" description="Helical" evidence="5">
    <location>
        <begin position="49"/>
        <end position="68"/>
    </location>
</feature>
<dbReference type="GO" id="GO:0016020">
    <property type="term" value="C:membrane"/>
    <property type="evidence" value="ECO:0007669"/>
    <property type="project" value="UniProtKB-SubCell"/>
</dbReference>
<dbReference type="Gene3D" id="1.20.1250.20">
    <property type="entry name" value="MFS general substrate transporter like domains"/>
    <property type="match status" value="1"/>
</dbReference>
<evidence type="ECO:0000256" key="5">
    <source>
        <dbReference type="SAM" id="Phobius"/>
    </source>
</evidence>
<accession>A0A6P7SJF0</accession>
<dbReference type="RefSeq" id="XP_029638355.1">
    <property type="nucleotide sequence ID" value="XM_029782495.2"/>
</dbReference>
<keyword evidence="4 5" id="KW-0472">Membrane</keyword>
<dbReference type="SUPFAM" id="SSF103473">
    <property type="entry name" value="MFS general substrate transporter"/>
    <property type="match status" value="1"/>
</dbReference>
<dbReference type="PANTHER" id="PTHR23507">
    <property type="entry name" value="ZGC:174356"/>
    <property type="match status" value="1"/>
</dbReference>
<keyword evidence="7" id="KW-1185">Reference proteome</keyword>
<feature type="transmembrane region" description="Helical" evidence="5">
    <location>
        <begin position="161"/>
        <end position="189"/>
    </location>
</feature>
<feature type="transmembrane region" description="Helical" evidence="5">
    <location>
        <begin position="386"/>
        <end position="407"/>
    </location>
</feature>
<feature type="transmembrane region" description="Helical" evidence="5">
    <location>
        <begin position="104"/>
        <end position="123"/>
    </location>
</feature>
<dbReference type="PROSITE" id="PS50850">
    <property type="entry name" value="MFS"/>
    <property type="match status" value="1"/>
</dbReference>
<dbReference type="Proteomes" id="UP000515154">
    <property type="component" value="Linkage group LG6"/>
</dbReference>
<evidence type="ECO:0000313" key="8">
    <source>
        <dbReference type="RefSeq" id="XP_029638355.1"/>
    </source>
</evidence>
<sequence>MSSEVEGEKRTGQLEIGNPIPCRTGRVKLHSWLFFNSKMPPIKTIVEPILFLYMFTQFMNAAVFQSLFYSRICLKNFNASICSVLGNGSFTSEENYVQGQTSNWILYCNVVLLIPSTFVSFFFGPFSDKVSRKIVIILPIIGNVLLFCVCALVSYLENVPIAYILLGYFLSGLLGGYIGMLMAILSYATHVTDIKFRTIRIGIVESMIFFSGTIGVFLSGILLKYIGFVWIYVLMAGCCIVALIYCIIVIEDINTSGESFSKNLLTIFKIQHFKDLISFITKPRNSNVRIVLFLSVVIIGVMMFLIMGENDINLLYLRHSPISATITEVGYFSALESAVRGVSLIVFLPLLKKFLNPNDFFLCIAGLISRAASSVTLALVRVKSVIYFVPFISLFIGFSSVAMRGVCSSFVLKEEQGKLFTIISCLQNITSLIASITFNEIYSATVAIDPGICYYGSAGISITLVCLSLFLWRRHNMIKSYVLLQESEIPAPGET</sequence>
<feature type="transmembrane region" description="Helical" evidence="5">
    <location>
        <begin position="360"/>
        <end position="380"/>
    </location>
</feature>
<protein>
    <submittedName>
        <fullName evidence="8">Proton-coupled folate transporter isoform X1</fullName>
    </submittedName>
</protein>
<feature type="transmembrane region" description="Helical" evidence="5">
    <location>
        <begin position="290"/>
        <end position="309"/>
    </location>
</feature>
<feature type="domain" description="Major facilitator superfamily (MFS) profile" evidence="6">
    <location>
        <begin position="46"/>
        <end position="476"/>
    </location>
</feature>
<dbReference type="GO" id="GO:0022857">
    <property type="term" value="F:transmembrane transporter activity"/>
    <property type="evidence" value="ECO:0007669"/>
    <property type="project" value="InterPro"/>
</dbReference>
<feature type="transmembrane region" description="Helical" evidence="5">
    <location>
        <begin position="201"/>
        <end position="223"/>
    </location>
</feature>
<dbReference type="AlphaFoldDB" id="A0A6P7SJF0"/>
<gene>
    <name evidence="8" type="primary">LOC115213495</name>
</gene>
<evidence type="ECO:0000256" key="2">
    <source>
        <dbReference type="ARBA" id="ARBA00022692"/>
    </source>
</evidence>
<evidence type="ECO:0000313" key="7">
    <source>
        <dbReference type="Proteomes" id="UP000515154"/>
    </source>
</evidence>
<feature type="transmembrane region" description="Helical" evidence="5">
    <location>
        <begin position="454"/>
        <end position="472"/>
    </location>
</feature>
<dbReference type="InterPro" id="IPR036259">
    <property type="entry name" value="MFS_trans_sf"/>
</dbReference>
<name>A0A6P7SJF0_9MOLL</name>
<evidence type="ECO:0000259" key="6">
    <source>
        <dbReference type="PROSITE" id="PS50850"/>
    </source>
</evidence>
<evidence type="ECO:0000256" key="4">
    <source>
        <dbReference type="ARBA" id="ARBA00023136"/>
    </source>
</evidence>
<dbReference type="InterPro" id="IPR020846">
    <property type="entry name" value="MFS_dom"/>
</dbReference>
<feature type="transmembrane region" description="Helical" evidence="5">
    <location>
        <begin position="329"/>
        <end position="348"/>
    </location>
</feature>
<keyword evidence="3 5" id="KW-1133">Transmembrane helix</keyword>
<feature type="transmembrane region" description="Helical" evidence="5">
    <location>
        <begin position="135"/>
        <end position="155"/>
    </location>
</feature>
<keyword evidence="2 5" id="KW-0812">Transmembrane</keyword>
<evidence type="ECO:0000256" key="3">
    <source>
        <dbReference type="ARBA" id="ARBA00022989"/>
    </source>
</evidence>
<feature type="transmembrane region" description="Helical" evidence="5">
    <location>
        <begin position="229"/>
        <end position="250"/>
    </location>
</feature>
<dbReference type="KEGG" id="osn:115213495"/>
<dbReference type="PANTHER" id="PTHR23507:SF1">
    <property type="entry name" value="FI18259P1-RELATED"/>
    <property type="match status" value="1"/>
</dbReference>
<reference evidence="8" key="1">
    <citation type="submission" date="2025-08" db="UniProtKB">
        <authorList>
            <consortium name="RefSeq"/>
        </authorList>
    </citation>
    <scope>IDENTIFICATION</scope>
</reference>
<organism evidence="7 8">
    <name type="scientific">Octopus sinensis</name>
    <name type="common">East Asian common octopus</name>
    <dbReference type="NCBI Taxonomy" id="2607531"/>
    <lineage>
        <taxon>Eukaryota</taxon>
        <taxon>Metazoa</taxon>
        <taxon>Spiralia</taxon>
        <taxon>Lophotrochozoa</taxon>
        <taxon>Mollusca</taxon>
        <taxon>Cephalopoda</taxon>
        <taxon>Coleoidea</taxon>
        <taxon>Octopodiformes</taxon>
        <taxon>Octopoda</taxon>
        <taxon>Incirrata</taxon>
        <taxon>Octopodidae</taxon>
        <taxon>Octopus</taxon>
    </lineage>
</organism>
<feature type="transmembrane region" description="Helical" evidence="5">
    <location>
        <begin position="419"/>
        <end position="442"/>
    </location>
</feature>
<dbReference type="InterPro" id="IPR011701">
    <property type="entry name" value="MFS"/>
</dbReference>
<proteinExistence type="predicted"/>
<dbReference type="Pfam" id="PF07690">
    <property type="entry name" value="MFS_1"/>
    <property type="match status" value="1"/>
</dbReference>